<dbReference type="InterPro" id="IPR001544">
    <property type="entry name" value="Aminotrans_IV"/>
</dbReference>
<evidence type="ECO:0000256" key="5">
    <source>
        <dbReference type="ARBA" id="ARBA00022679"/>
    </source>
</evidence>
<dbReference type="InterPro" id="IPR017441">
    <property type="entry name" value="Protein_kinase_ATP_BS"/>
</dbReference>
<keyword evidence="8 11" id="KW-0067">ATP-binding</keyword>
<keyword evidence="7 14" id="KW-0418">Kinase</keyword>
<evidence type="ECO:0000256" key="4">
    <source>
        <dbReference type="ARBA" id="ARBA00022576"/>
    </source>
</evidence>
<evidence type="ECO:0000313" key="14">
    <source>
        <dbReference type="EMBL" id="GEM09855.1"/>
    </source>
</evidence>
<evidence type="ECO:0000256" key="11">
    <source>
        <dbReference type="PROSITE-ProRule" id="PRU10141"/>
    </source>
</evidence>
<evidence type="ECO:0000256" key="6">
    <source>
        <dbReference type="ARBA" id="ARBA00022741"/>
    </source>
</evidence>
<evidence type="ECO:0000256" key="12">
    <source>
        <dbReference type="SAM" id="MobiDB-lite"/>
    </source>
</evidence>
<feature type="compositionally biased region" description="Low complexity" evidence="12">
    <location>
        <begin position="397"/>
        <end position="406"/>
    </location>
</feature>
<feature type="domain" description="Protein kinase" evidence="13">
    <location>
        <begin position="616"/>
        <end position="883"/>
    </location>
</feature>
<dbReference type="CDD" id="cd01557">
    <property type="entry name" value="BCAT_beta_family"/>
    <property type="match status" value="1"/>
</dbReference>
<evidence type="ECO:0000256" key="10">
    <source>
        <dbReference type="ARBA" id="ARBA00038035"/>
    </source>
</evidence>
<dbReference type="Gene3D" id="1.10.510.10">
    <property type="entry name" value="Transferase(Phosphotransferase) domain 1"/>
    <property type="match status" value="1"/>
</dbReference>
<comment type="similarity">
    <text evidence="2">Belongs to the class-IV pyridoxal-phosphate-dependent aminotransferase family.</text>
</comment>
<feature type="region of interest" description="Disordered" evidence="12">
    <location>
        <begin position="442"/>
        <end position="552"/>
    </location>
</feature>
<feature type="region of interest" description="Disordered" evidence="12">
    <location>
        <begin position="377"/>
        <end position="421"/>
    </location>
</feature>
<dbReference type="GO" id="GO:0004084">
    <property type="term" value="F:branched-chain-amino-acid transaminase activity"/>
    <property type="evidence" value="ECO:0007669"/>
    <property type="project" value="InterPro"/>
</dbReference>
<dbReference type="SUPFAM" id="SSF56752">
    <property type="entry name" value="D-aminoacid aminotransferase-like PLP-dependent enzymes"/>
    <property type="match status" value="1"/>
</dbReference>
<keyword evidence="9" id="KW-0663">Pyridoxal phosphate</keyword>
<keyword evidence="6 11" id="KW-0547">Nucleotide-binding</keyword>
<evidence type="ECO:0000256" key="2">
    <source>
        <dbReference type="ARBA" id="ARBA00009320"/>
    </source>
</evidence>
<dbReference type="FunFam" id="3.30.200.20:FF:000040">
    <property type="entry name" value="Dual specificity mitogen-activated protein kinase kinase"/>
    <property type="match status" value="1"/>
</dbReference>
<feature type="binding site" evidence="11">
    <location>
        <position position="645"/>
    </location>
    <ligand>
        <name>ATP</name>
        <dbReference type="ChEBI" id="CHEBI:30616"/>
    </ligand>
</feature>
<evidence type="ECO:0000259" key="13">
    <source>
        <dbReference type="PROSITE" id="PS50011"/>
    </source>
</evidence>
<feature type="compositionally biased region" description="Acidic residues" evidence="12">
    <location>
        <begin position="456"/>
        <end position="465"/>
    </location>
</feature>
<dbReference type="GO" id="GO:0004674">
    <property type="term" value="F:protein serine/threonine kinase activity"/>
    <property type="evidence" value="ECO:0007669"/>
    <property type="project" value="UniProtKB-KW"/>
</dbReference>
<dbReference type="SUPFAM" id="SSF56112">
    <property type="entry name" value="Protein kinase-like (PK-like)"/>
    <property type="match status" value="1"/>
</dbReference>
<dbReference type="NCBIfam" id="TIGR01123">
    <property type="entry name" value="ilvE_II"/>
    <property type="match status" value="1"/>
</dbReference>
<dbReference type="InterPro" id="IPR011009">
    <property type="entry name" value="Kinase-like_dom_sf"/>
</dbReference>
<dbReference type="InterPro" id="IPR050915">
    <property type="entry name" value="MAP_kinase_kinase"/>
</dbReference>
<evidence type="ECO:0000256" key="3">
    <source>
        <dbReference type="ARBA" id="ARBA00022527"/>
    </source>
</evidence>
<evidence type="ECO:0000313" key="15">
    <source>
        <dbReference type="Proteomes" id="UP000321518"/>
    </source>
</evidence>
<name>A0A511KIW6_RHOTO</name>
<dbReference type="Gene3D" id="3.30.470.10">
    <property type="match status" value="1"/>
</dbReference>
<dbReference type="PROSITE" id="PS50011">
    <property type="entry name" value="PROTEIN_KINASE_DOM"/>
    <property type="match status" value="1"/>
</dbReference>
<keyword evidence="3" id="KW-0723">Serine/threonine-protein kinase</keyword>
<evidence type="ECO:0000256" key="7">
    <source>
        <dbReference type="ARBA" id="ARBA00022777"/>
    </source>
</evidence>
<dbReference type="PANTHER" id="PTHR47448:SF5">
    <property type="entry name" value="MITOGEN-ACTIVATED PROTEIN KINASE KINAE MKK2"/>
    <property type="match status" value="1"/>
</dbReference>
<keyword evidence="5" id="KW-0808">Transferase</keyword>
<protein>
    <submittedName>
        <fullName evidence="14">Mitogen-activated protein kinase kinase</fullName>
    </submittedName>
</protein>
<dbReference type="InterPro" id="IPR036038">
    <property type="entry name" value="Aminotransferase-like"/>
</dbReference>
<dbReference type="PANTHER" id="PTHR47448">
    <property type="entry name" value="DUAL SPECIFICITY MITOGEN-ACTIVATED PROTEIN KINASE KINASE DSOR1-LIKE PROTEIN"/>
    <property type="match status" value="1"/>
</dbReference>
<dbReference type="PROSITE" id="PS00107">
    <property type="entry name" value="PROTEIN_KINASE_ATP"/>
    <property type="match status" value="1"/>
</dbReference>
<dbReference type="InterPro" id="IPR008271">
    <property type="entry name" value="Ser/Thr_kinase_AS"/>
</dbReference>
<comment type="similarity">
    <text evidence="10">Belongs to the protein kinase superfamily. STE Ser/Thr protein kinase family. MAP kinase kinase subfamily.</text>
</comment>
<dbReference type="Proteomes" id="UP000321518">
    <property type="component" value="Unassembled WGS sequence"/>
</dbReference>
<proteinExistence type="inferred from homology"/>
<accession>A0A511KIW6</accession>
<dbReference type="PROSITE" id="PS00108">
    <property type="entry name" value="PROTEIN_KINASE_ST"/>
    <property type="match status" value="1"/>
</dbReference>
<dbReference type="Pfam" id="PF00069">
    <property type="entry name" value="Pkinase"/>
    <property type="match status" value="1"/>
</dbReference>
<organism evidence="14 15">
    <name type="scientific">Rhodotorula toruloides</name>
    <name type="common">Yeast</name>
    <name type="synonym">Rhodosporidium toruloides</name>
    <dbReference type="NCBI Taxonomy" id="5286"/>
    <lineage>
        <taxon>Eukaryota</taxon>
        <taxon>Fungi</taxon>
        <taxon>Dikarya</taxon>
        <taxon>Basidiomycota</taxon>
        <taxon>Pucciniomycotina</taxon>
        <taxon>Microbotryomycetes</taxon>
        <taxon>Sporidiobolales</taxon>
        <taxon>Sporidiobolaceae</taxon>
        <taxon>Rhodotorula</taxon>
    </lineage>
</organism>
<dbReference type="Gene3D" id="3.20.10.10">
    <property type="entry name" value="D-amino Acid Aminotransferase, subunit A, domain 2"/>
    <property type="match status" value="1"/>
</dbReference>
<dbReference type="InterPro" id="IPR043131">
    <property type="entry name" value="BCAT-like_N"/>
</dbReference>
<dbReference type="GO" id="GO:0009081">
    <property type="term" value="P:branched-chain amino acid metabolic process"/>
    <property type="evidence" value="ECO:0007669"/>
    <property type="project" value="InterPro"/>
</dbReference>
<dbReference type="AlphaFoldDB" id="A0A511KIW6"/>
<feature type="compositionally biased region" description="Pro residues" evidence="12">
    <location>
        <begin position="387"/>
        <end position="396"/>
    </location>
</feature>
<dbReference type="InterPro" id="IPR000719">
    <property type="entry name" value="Prot_kinase_dom"/>
</dbReference>
<reference evidence="14 15" key="1">
    <citation type="submission" date="2019-07" db="EMBL/GenBank/DDBJ databases">
        <title>Rhodotorula toruloides NBRC10032 genome sequencing.</title>
        <authorList>
            <person name="Shida Y."/>
            <person name="Takaku H."/>
            <person name="Ogasawara W."/>
            <person name="Mori K."/>
        </authorList>
    </citation>
    <scope>NUCLEOTIDE SEQUENCE [LARGE SCALE GENOMIC DNA]</scope>
    <source>
        <strain evidence="14 15">NBRC10032</strain>
    </source>
</reference>
<feature type="compositionally biased region" description="Polar residues" evidence="12">
    <location>
        <begin position="444"/>
        <end position="453"/>
    </location>
</feature>
<comment type="caution">
    <text evidence="14">The sequence shown here is derived from an EMBL/GenBank/DDBJ whole genome shotgun (WGS) entry which is preliminary data.</text>
</comment>
<dbReference type="InterPro" id="IPR043132">
    <property type="entry name" value="BCAT-like_C"/>
</dbReference>
<dbReference type="SMART" id="SM00220">
    <property type="entry name" value="S_TKc"/>
    <property type="match status" value="1"/>
</dbReference>
<dbReference type="InterPro" id="IPR005786">
    <property type="entry name" value="B_amino_transII"/>
</dbReference>
<comment type="cofactor">
    <cofactor evidence="1">
        <name>pyridoxal 5'-phosphate</name>
        <dbReference type="ChEBI" id="CHEBI:597326"/>
    </cofactor>
</comment>
<dbReference type="InterPro" id="IPR033939">
    <property type="entry name" value="BCAT_family"/>
</dbReference>
<dbReference type="EMBL" id="BJWK01000009">
    <property type="protein sequence ID" value="GEM09855.1"/>
    <property type="molecule type" value="Genomic_DNA"/>
</dbReference>
<dbReference type="OrthoDB" id="10252354at2759"/>
<evidence type="ECO:0000256" key="9">
    <source>
        <dbReference type="ARBA" id="ARBA00022898"/>
    </source>
</evidence>
<dbReference type="Pfam" id="PF01063">
    <property type="entry name" value="Aminotran_4"/>
    <property type="match status" value="1"/>
</dbReference>
<dbReference type="GO" id="GO:0005524">
    <property type="term" value="F:ATP binding"/>
    <property type="evidence" value="ECO:0007669"/>
    <property type="project" value="UniProtKB-UniRule"/>
</dbReference>
<dbReference type="GO" id="GO:0000165">
    <property type="term" value="P:MAPK cascade"/>
    <property type="evidence" value="ECO:0007669"/>
    <property type="project" value="UniProtKB-ARBA"/>
</dbReference>
<gene>
    <name evidence="14" type="ORF">Rt10032_c09g3872</name>
</gene>
<dbReference type="FunFam" id="1.10.510.10:FF:000263">
    <property type="entry name" value="MAP kinase skh1/pek1"/>
    <property type="match status" value="1"/>
</dbReference>
<sequence>MAPQVVPPTSEFDWSKLAFDLYPTAGYVKYVNKDGLWGQADWVEEPYVKLHVGSVALNYGASCFEGLKAFRHGDGQVKLFRPTENAARMNYSAAAISMPEIPEEMFLEACHKAVAKNLHLVPPHAPHGSAGSMYLRPLYFASGAQLALVAPDEFTFIVYVTQTGSLYGTAGGKAPAVDAFVIEDFDRAAPQGTGTYKLAGNYGPVLRHMAQAKKSGYPITLHLDSKTRTFVDEFSTSNFAAFKKASSPDSTPTLVVPKSESILRSVTTKSLMDIAKSFGWNIEHRPLKFQEVVDGTLEEVFACGTAAAITPVRSISYTAPGGELKKVSLGDGQNAGPNTLKLLAELTGIQAGNREDKFGWTWPSEVKNLSSAFAAPKRVQPWSDTPPAVPSRPAPPKLSLAPASRAPPDDHPAPPPSGRPALRLAAVTNELACLSLAIPKQGPSHYSSALNGPSESDSEFDEEDEASAHRPWAASEQERMTGELLNVINGPPPGLEDELSGRTRRARSNSRVPSRKPSFLNEAGGAQVTGATHLSPPVPGNDAGGPPSLAPRFGLYGEHVQAALGVGGGGSHRASPLSSPALGSTTFAQSGYESRLSGTEDEEEEEDAFDISPATLEDLGRLGEGASGEVRKVLHKPTGIVMARKTITTSPNPKLHKQHLRELLFMRDCTHPNIVQYYGAYLEANNTQIAICMEFCEAGSLERLYKKVQEKGWRTGEKVLGKIAESILEGLVYLHDQKIIHRDIKPSNVLVTRDGLIKLCDFGVSGELVNSFAGTFVGTTFYLSPERIRGGQYSINSDVWSMAVTVLEVAVNRFPFPAEGEAPLIGPIELLTYLLKMDVVAIPDEPAIGIKYTNAFRNFIQVCLDKDPATRPGPQALLSHGWIRRSRERQPPADLASWVRGLEA</sequence>
<keyword evidence="4" id="KW-0032">Aminotransferase</keyword>
<evidence type="ECO:0000256" key="8">
    <source>
        <dbReference type="ARBA" id="ARBA00022840"/>
    </source>
</evidence>
<evidence type="ECO:0000256" key="1">
    <source>
        <dbReference type="ARBA" id="ARBA00001933"/>
    </source>
</evidence>
<dbReference type="Gene3D" id="3.30.200.20">
    <property type="entry name" value="Phosphorylase Kinase, domain 1"/>
    <property type="match status" value="1"/>
</dbReference>